<feature type="domain" description="Retroviral polymerase SH3-like" evidence="1">
    <location>
        <begin position="94"/>
        <end position="153"/>
    </location>
</feature>
<organism evidence="2 3">
    <name type="scientific">Ustilago hordei</name>
    <name type="common">Barley covered smut fungus</name>
    <dbReference type="NCBI Taxonomy" id="120017"/>
    <lineage>
        <taxon>Eukaryota</taxon>
        <taxon>Fungi</taxon>
        <taxon>Dikarya</taxon>
        <taxon>Basidiomycota</taxon>
        <taxon>Ustilaginomycotina</taxon>
        <taxon>Ustilaginomycetes</taxon>
        <taxon>Ustilaginales</taxon>
        <taxon>Ustilaginaceae</taxon>
        <taxon>Ustilago</taxon>
    </lineage>
</organism>
<protein>
    <recommendedName>
        <fullName evidence="1">Retroviral polymerase SH3-like domain-containing protein</fullName>
    </recommendedName>
</protein>
<gene>
    <name evidence="2" type="ORF">UHOR_14130</name>
</gene>
<dbReference type="InterPro" id="IPR057670">
    <property type="entry name" value="SH3_retrovirus"/>
</dbReference>
<dbReference type="EMBL" id="CAGI01000150">
    <property type="protein sequence ID" value="CCF49994.1"/>
    <property type="molecule type" value="Genomic_DNA"/>
</dbReference>
<dbReference type="Proteomes" id="UP000006174">
    <property type="component" value="Unassembled WGS sequence"/>
</dbReference>
<reference evidence="2 3" key="1">
    <citation type="journal article" date="2012" name="Plant Cell">
        <title>Genome comparison of barley and maize smut fungi reveals targeted loss of RNA silencing components and species-specific presence of transposable elements.</title>
        <authorList>
            <person name="Laurie J.D."/>
            <person name="Ali S."/>
            <person name="Linning R."/>
            <person name="Mannhaupt G."/>
            <person name="Wong P."/>
            <person name="Gueldener U."/>
            <person name="Muensterkoetter M."/>
            <person name="Moore R."/>
            <person name="Kahmann R."/>
            <person name="Bakkeren G."/>
            <person name="Schirawski J."/>
        </authorList>
    </citation>
    <scope>NUCLEOTIDE SEQUENCE [LARGE SCALE GENOMIC DNA]</scope>
    <source>
        <strain evidence="3">Uh4875-4</strain>
    </source>
</reference>
<dbReference type="HOGENOM" id="CLU_1327265_0_0_1"/>
<dbReference type="OrthoDB" id="7691805at2759"/>
<keyword evidence="3" id="KW-1185">Reference proteome</keyword>
<sequence>MPPTLSPTPSASLSSTPTNLITNVINLIIINTHTRPWCHHNLHIDIDCAKLPLNGVSTELFETDTETIAVTQFDSHRVSRQTDLGFRRETPDIHLPKKDHAGKHGMRAIPGIMVSYDDEHKGWKFFTPDHMLSIRWSNSATFHEHKGWHDQPKVQSPLQIRFESLKAESAKPEANNLKLEPEIEELDMQDSLQYAPIRQLINDTEDN</sequence>
<dbReference type="AlphaFoldDB" id="I2FSV1"/>
<evidence type="ECO:0000313" key="3">
    <source>
        <dbReference type="Proteomes" id="UP000006174"/>
    </source>
</evidence>
<accession>I2FSV1</accession>
<name>I2FSV1_USTHO</name>
<comment type="caution">
    <text evidence="2">The sequence shown here is derived from an EMBL/GenBank/DDBJ whole genome shotgun (WGS) entry which is preliminary data.</text>
</comment>
<dbReference type="Pfam" id="PF25597">
    <property type="entry name" value="SH3_retrovirus"/>
    <property type="match status" value="1"/>
</dbReference>
<proteinExistence type="predicted"/>
<evidence type="ECO:0000313" key="2">
    <source>
        <dbReference type="EMBL" id="CCF49994.1"/>
    </source>
</evidence>
<evidence type="ECO:0000259" key="1">
    <source>
        <dbReference type="Pfam" id="PF25597"/>
    </source>
</evidence>